<gene>
    <name evidence="2" type="ORF">NDU88_001624</name>
</gene>
<accession>A0AAV7VA77</accession>
<evidence type="ECO:0000256" key="1">
    <source>
        <dbReference type="SAM" id="MobiDB-lite"/>
    </source>
</evidence>
<evidence type="ECO:0000313" key="3">
    <source>
        <dbReference type="Proteomes" id="UP001066276"/>
    </source>
</evidence>
<keyword evidence="3" id="KW-1185">Reference proteome</keyword>
<organism evidence="2 3">
    <name type="scientific">Pleurodeles waltl</name>
    <name type="common">Iberian ribbed newt</name>
    <dbReference type="NCBI Taxonomy" id="8319"/>
    <lineage>
        <taxon>Eukaryota</taxon>
        <taxon>Metazoa</taxon>
        <taxon>Chordata</taxon>
        <taxon>Craniata</taxon>
        <taxon>Vertebrata</taxon>
        <taxon>Euteleostomi</taxon>
        <taxon>Amphibia</taxon>
        <taxon>Batrachia</taxon>
        <taxon>Caudata</taxon>
        <taxon>Salamandroidea</taxon>
        <taxon>Salamandridae</taxon>
        <taxon>Pleurodelinae</taxon>
        <taxon>Pleurodeles</taxon>
    </lineage>
</organism>
<reference evidence="2" key="1">
    <citation type="journal article" date="2022" name="bioRxiv">
        <title>Sequencing and chromosome-scale assembly of the giantPleurodeles waltlgenome.</title>
        <authorList>
            <person name="Brown T."/>
            <person name="Elewa A."/>
            <person name="Iarovenko S."/>
            <person name="Subramanian E."/>
            <person name="Araus A.J."/>
            <person name="Petzold A."/>
            <person name="Susuki M."/>
            <person name="Suzuki K.-i.T."/>
            <person name="Hayashi T."/>
            <person name="Toyoda A."/>
            <person name="Oliveira C."/>
            <person name="Osipova E."/>
            <person name="Leigh N.D."/>
            <person name="Simon A."/>
            <person name="Yun M.H."/>
        </authorList>
    </citation>
    <scope>NUCLEOTIDE SEQUENCE</scope>
    <source>
        <strain evidence="2">20211129_DDA</strain>
        <tissue evidence="2">Liver</tissue>
    </source>
</reference>
<sequence length="114" mass="12087">MWVLRGTVVAGRLFLFGCPVLPFGSSARFAARGRQLPAPWAPPPGAPTSDAPLGAATQLRHRGAPGCPLPARTGPRASQAPIRVAGEQRASVHPQLSRIIRMRRGALEACVRHV</sequence>
<evidence type="ECO:0008006" key="4">
    <source>
        <dbReference type="Google" id="ProtNLM"/>
    </source>
</evidence>
<proteinExistence type="predicted"/>
<dbReference type="EMBL" id="JANPWB010000003">
    <property type="protein sequence ID" value="KAJ1197776.1"/>
    <property type="molecule type" value="Genomic_DNA"/>
</dbReference>
<evidence type="ECO:0000313" key="2">
    <source>
        <dbReference type="EMBL" id="KAJ1197776.1"/>
    </source>
</evidence>
<name>A0AAV7VA77_PLEWA</name>
<feature type="region of interest" description="Disordered" evidence="1">
    <location>
        <begin position="35"/>
        <end position="89"/>
    </location>
</feature>
<protein>
    <recommendedName>
        <fullName evidence="4">Secreted protein</fullName>
    </recommendedName>
</protein>
<dbReference type="AlphaFoldDB" id="A0AAV7VA77"/>
<dbReference type="Proteomes" id="UP001066276">
    <property type="component" value="Chromosome 2_1"/>
</dbReference>
<comment type="caution">
    <text evidence="2">The sequence shown here is derived from an EMBL/GenBank/DDBJ whole genome shotgun (WGS) entry which is preliminary data.</text>
</comment>